<dbReference type="Proteomes" id="UP000039865">
    <property type="component" value="Unassembled WGS sequence"/>
</dbReference>
<sequence>MIPRNIPMNKKILNVIILQSQQQDLKVSRYQNFSYNSIFMEFGMPMIYLRQSNMLRLNTNIMKNSYYKYVGQSLKVRSIYKA</sequence>
<dbReference type="InParanoid" id="A0A078AMJ3"/>
<name>A0A078AMJ3_STYLE</name>
<evidence type="ECO:0000313" key="1">
    <source>
        <dbReference type="EMBL" id="CDW82612.1"/>
    </source>
</evidence>
<accession>A0A078AMJ3</accession>
<protein>
    <submittedName>
        <fullName evidence="1">Uncharacterized protein</fullName>
    </submittedName>
</protein>
<proteinExistence type="predicted"/>
<gene>
    <name evidence="1" type="primary">Contig6757.g7229</name>
    <name evidence="1" type="ORF">STYLEM_11645</name>
</gene>
<organism evidence="1 2">
    <name type="scientific">Stylonychia lemnae</name>
    <name type="common">Ciliate</name>
    <dbReference type="NCBI Taxonomy" id="5949"/>
    <lineage>
        <taxon>Eukaryota</taxon>
        <taxon>Sar</taxon>
        <taxon>Alveolata</taxon>
        <taxon>Ciliophora</taxon>
        <taxon>Intramacronucleata</taxon>
        <taxon>Spirotrichea</taxon>
        <taxon>Stichotrichia</taxon>
        <taxon>Sporadotrichida</taxon>
        <taxon>Oxytrichidae</taxon>
        <taxon>Stylonychinae</taxon>
        <taxon>Stylonychia</taxon>
    </lineage>
</organism>
<dbReference type="AlphaFoldDB" id="A0A078AMJ3"/>
<dbReference type="EMBL" id="CCKQ01011072">
    <property type="protein sequence ID" value="CDW82612.1"/>
    <property type="molecule type" value="Genomic_DNA"/>
</dbReference>
<reference evidence="1 2" key="1">
    <citation type="submission" date="2014-06" db="EMBL/GenBank/DDBJ databases">
        <authorList>
            <person name="Swart Estienne"/>
        </authorList>
    </citation>
    <scope>NUCLEOTIDE SEQUENCE [LARGE SCALE GENOMIC DNA]</scope>
    <source>
        <strain evidence="1 2">130c</strain>
    </source>
</reference>
<evidence type="ECO:0000313" key="2">
    <source>
        <dbReference type="Proteomes" id="UP000039865"/>
    </source>
</evidence>
<keyword evidence="2" id="KW-1185">Reference proteome</keyword>